<dbReference type="PANTHER" id="PTHR22442">
    <property type="match status" value="1"/>
</dbReference>
<evidence type="ECO:0008006" key="4">
    <source>
        <dbReference type="Google" id="ProtNLM"/>
    </source>
</evidence>
<evidence type="ECO:0000313" key="3">
    <source>
        <dbReference type="Proteomes" id="UP000002279"/>
    </source>
</evidence>
<dbReference type="Ensembl" id="ENSOANT00000067388.1">
    <property type="protein sequence ID" value="ENSOANP00000037650.1"/>
    <property type="gene ID" value="ENSOANG00000040180.1"/>
</dbReference>
<sequence length="359" mass="41319">MQEAAEIYYSKLGELNATSPEFCLVFAGQKVKLEDFSICFIPVYRDEPNSKILVLVNPQDRKKVLAVFLNHSWWPIEDIMKTSDPAREGLIKVQSFIERIVLFILNHVIFGRLERNLNDDMFFLPHSAKEHAKIFWKNGDAAGFYTLKMKGSLCGNNTCESYQLPVLDTAFIRRKYRGQGLGITMLNDFCQSFVSEDALGISYPISDAMYRVCRRFLLTHPEEQERLWEVEAPGDWGQRLSIWLKIQLEQGPSDRSRAHQTTSEEKEGCHANRSQDDEHRQLDNGEMNKSKDSRKTTQETKNNYELIVREGKEVTLQLAEEEDFNQDSVNTPLGQNSKRSSEGADLTDYVDAKHIRPNP</sequence>
<feature type="region of interest" description="Disordered" evidence="1">
    <location>
        <begin position="251"/>
        <end position="306"/>
    </location>
</feature>
<dbReference type="InParanoid" id="A0A6I8NA51"/>
<dbReference type="AlphaFoldDB" id="A0A6I8NA51"/>
<evidence type="ECO:0000313" key="2">
    <source>
        <dbReference type="Ensembl" id="ENSOANP00000037650.1"/>
    </source>
</evidence>
<dbReference type="Proteomes" id="UP000002279">
    <property type="component" value="Chromosome 5"/>
</dbReference>
<organism evidence="2 3">
    <name type="scientific">Ornithorhynchus anatinus</name>
    <name type="common">Duckbill platypus</name>
    <dbReference type="NCBI Taxonomy" id="9258"/>
    <lineage>
        <taxon>Eukaryota</taxon>
        <taxon>Metazoa</taxon>
        <taxon>Chordata</taxon>
        <taxon>Craniata</taxon>
        <taxon>Vertebrata</taxon>
        <taxon>Euteleostomi</taxon>
        <taxon>Mammalia</taxon>
        <taxon>Monotremata</taxon>
        <taxon>Ornithorhynchidae</taxon>
        <taxon>Ornithorhynchus</taxon>
    </lineage>
</organism>
<dbReference type="OMA" id="EDMSHHG"/>
<evidence type="ECO:0000256" key="1">
    <source>
        <dbReference type="SAM" id="MobiDB-lite"/>
    </source>
</evidence>
<reference evidence="2 3" key="1">
    <citation type="journal article" date="2008" name="Nature">
        <title>Genome analysis of the platypus reveals unique signatures of evolution.</title>
        <authorList>
            <person name="Warren W.C."/>
            <person name="Hillier L.W."/>
            <person name="Marshall Graves J.A."/>
            <person name="Birney E."/>
            <person name="Ponting C.P."/>
            <person name="Grutzner F."/>
            <person name="Belov K."/>
            <person name="Miller W."/>
            <person name="Clarke L."/>
            <person name="Chinwalla A.T."/>
            <person name="Yang S.P."/>
            <person name="Heger A."/>
            <person name="Locke D.P."/>
            <person name="Miethke P."/>
            <person name="Waters P.D."/>
            <person name="Veyrunes F."/>
            <person name="Fulton L."/>
            <person name="Fulton B."/>
            <person name="Graves T."/>
            <person name="Wallis J."/>
            <person name="Puente X.S."/>
            <person name="Lopez-Otin C."/>
            <person name="Ordonez G.R."/>
            <person name="Eichler E.E."/>
            <person name="Chen L."/>
            <person name="Cheng Z."/>
            <person name="Deakin J.E."/>
            <person name="Alsop A."/>
            <person name="Thompson K."/>
            <person name="Kirby P."/>
            <person name="Papenfuss A.T."/>
            <person name="Wakefield M.J."/>
            <person name="Olender T."/>
            <person name="Lancet D."/>
            <person name="Huttley G.A."/>
            <person name="Smit A.F."/>
            <person name="Pask A."/>
            <person name="Temple-Smith P."/>
            <person name="Batzer M.A."/>
            <person name="Walker J.A."/>
            <person name="Konkel M.K."/>
            <person name="Harris R.S."/>
            <person name="Whittington C.M."/>
            <person name="Wong E.S."/>
            <person name="Gemmell N.J."/>
            <person name="Buschiazzo E."/>
            <person name="Vargas Jentzsch I.M."/>
            <person name="Merkel A."/>
            <person name="Schmitz J."/>
            <person name="Zemann A."/>
            <person name="Churakov G."/>
            <person name="Kriegs J.O."/>
            <person name="Brosius J."/>
            <person name="Murchison E.P."/>
            <person name="Sachidanandam R."/>
            <person name="Smith C."/>
            <person name="Hannon G.J."/>
            <person name="Tsend-Ayush E."/>
            <person name="McMillan D."/>
            <person name="Attenborough R."/>
            <person name="Rens W."/>
            <person name="Ferguson-Smith M."/>
            <person name="Lefevre C.M."/>
            <person name="Sharp J.A."/>
            <person name="Nicholas K.R."/>
            <person name="Ray D.A."/>
            <person name="Kube M."/>
            <person name="Reinhardt R."/>
            <person name="Pringle T.H."/>
            <person name="Taylor J."/>
            <person name="Jones R.C."/>
            <person name="Nixon B."/>
            <person name="Dacheux J.L."/>
            <person name="Niwa H."/>
            <person name="Sekita Y."/>
            <person name="Huang X."/>
            <person name="Stark A."/>
            <person name="Kheradpour P."/>
            <person name="Kellis M."/>
            <person name="Flicek P."/>
            <person name="Chen Y."/>
            <person name="Webber C."/>
            <person name="Hardison R."/>
            <person name="Nelson J."/>
            <person name="Hallsworth-Pepin K."/>
            <person name="Delehaunty K."/>
            <person name="Markovic C."/>
            <person name="Minx P."/>
            <person name="Feng Y."/>
            <person name="Kremitzki C."/>
            <person name="Mitreva M."/>
            <person name="Glasscock J."/>
            <person name="Wylie T."/>
            <person name="Wohldmann P."/>
            <person name="Thiru P."/>
            <person name="Nhan M.N."/>
            <person name="Pohl C.S."/>
            <person name="Smith S.M."/>
            <person name="Hou S."/>
            <person name="Nefedov M."/>
            <person name="de Jong P.J."/>
            <person name="Renfree M.B."/>
            <person name="Mardis E.R."/>
            <person name="Wilson R.K."/>
        </authorList>
    </citation>
    <scope>NUCLEOTIDE SEQUENCE [LARGE SCALE GENOMIC DNA]</scope>
    <source>
        <strain evidence="2 3">Glennie</strain>
    </source>
</reference>
<feature type="compositionally biased region" description="Polar residues" evidence="1">
    <location>
        <begin position="326"/>
        <end position="338"/>
    </location>
</feature>
<feature type="compositionally biased region" description="Basic and acidic residues" evidence="1">
    <location>
        <begin position="252"/>
        <end position="298"/>
    </location>
</feature>
<dbReference type="InterPro" id="IPR029625">
    <property type="entry name" value="FAM169"/>
</dbReference>
<reference evidence="2" key="2">
    <citation type="submission" date="2025-08" db="UniProtKB">
        <authorList>
            <consortium name="Ensembl"/>
        </authorList>
    </citation>
    <scope>IDENTIFICATION</scope>
    <source>
        <strain evidence="2">Glennie</strain>
    </source>
</reference>
<dbReference type="Bgee" id="ENSOANG00000040180">
    <property type="expression patterns" value="Expressed in ovary and 1 other cell type or tissue"/>
</dbReference>
<feature type="region of interest" description="Disordered" evidence="1">
    <location>
        <begin position="321"/>
        <end position="359"/>
    </location>
</feature>
<accession>A0A6I8NA51</accession>
<reference evidence="2" key="3">
    <citation type="submission" date="2025-09" db="UniProtKB">
        <authorList>
            <consortium name="Ensembl"/>
        </authorList>
    </citation>
    <scope>IDENTIFICATION</scope>
    <source>
        <strain evidence="2">Glennie</strain>
    </source>
</reference>
<dbReference type="PANTHER" id="PTHR22442:SF4">
    <property type="entry name" value="PROTEIN FAM169BP"/>
    <property type="match status" value="1"/>
</dbReference>
<keyword evidence="3" id="KW-1185">Reference proteome</keyword>
<proteinExistence type="predicted"/>
<feature type="compositionally biased region" description="Basic and acidic residues" evidence="1">
    <location>
        <begin position="350"/>
        <end position="359"/>
    </location>
</feature>
<dbReference type="GeneTree" id="ENSGT00510000048902"/>
<protein>
    <recommendedName>
        <fullName evidence="4">Family with sequence similarity 169 member B</fullName>
    </recommendedName>
</protein>
<name>A0A6I8NA51_ORNAN</name>